<dbReference type="AlphaFoldDB" id="A0A1F8BAX4"/>
<gene>
    <name evidence="1" type="ORF">A2961_00510</name>
</gene>
<sequence length="123" mass="13851">MFVLPVVQKQLILWDRKVMEERLLKGSMRGVQDLGLTGLENPEFHVYFLADMSEAKAEAIMAALSNFRSRLSPGEKRICGRCSAVIAEDQTGMMVNTNRQIIDLCVGYDEEGKKVKRVNCLIS</sequence>
<comment type="caution">
    <text evidence="1">The sequence shown here is derived from an EMBL/GenBank/DDBJ whole genome shotgun (WGS) entry which is preliminary data.</text>
</comment>
<protein>
    <submittedName>
        <fullName evidence="1">Uncharacterized protein</fullName>
    </submittedName>
</protein>
<accession>A0A1F8BAX4</accession>
<name>A0A1F8BAX4_9BACT</name>
<reference evidence="1 2" key="1">
    <citation type="journal article" date="2016" name="Nat. Commun.">
        <title>Thousands of microbial genomes shed light on interconnected biogeochemical processes in an aquifer system.</title>
        <authorList>
            <person name="Anantharaman K."/>
            <person name="Brown C.T."/>
            <person name="Hug L.A."/>
            <person name="Sharon I."/>
            <person name="Castelle C.J."/>
            <person name="Probst A.J."/>
            <person name="Thomas B.C."/>
            <person name="Singh A."/>
            <person name="Wilkins M.J."/>
            <person name="Karaoz U."/>
            <person name="Brodie E.L."/>
            <person name="Williams K.H."/>
            <person name="Hubbard S.S."/>
            <person name="Banfield J.F."/>
        </authorList>
    </citation>
    <scope>NUCLEOTIDE SEQUENCE [LARGE SCALE GENOMIC DNA]</scope>
</reference>
<evidence type="ECO:0000313" key="1">
    <source>
        <dbReference type="EMBL" id="OGM61186.1"/>
    </source>
</evidence>
<evidence type="ECO:0000313" key="2">
    <source>
        <dbReference type="Proteomes" id="UP000177082"/>
    </source>
</evidence>
<dbReference type="EMBL" id="MGHF01000045">
    <property type="protein sequence ID" value="OGM61186.1"/>
    <property type="molecule type" value="Genomic_DNA"/>
</dbReference>
<proteinExistence type="predicted"/>
<organism evidence="1 2">
    <name type="scientific">Candidatus Woesebacteria bacterium RIFCSPLOWO2_01_FULL_39_21</name>
    <dbReference type="NCBI Taxonomy" id="1802519"/>
    <lineage>
        <taxon>Bacteria</taxon>
        <taxon>Candidatus Woeseibacteriota</taxon>
    </lineage>
</organism>
<dbReference type="Proteomes" id="UP000177082">
    <property type="component" value="Unassembled WGS sequence"/>
</dbReference>